<feature type="region of interest" description="Disordered" evidence="2">
    <location>
        <begin position="87"/>
        <end position="132"/>
    </location>
</feature>
<feature type="domain" description="C2H2-type" evidence="4">
    <location>
        <begin position="142"/>
        <end position="176"/>
    </location>
</feature>
<name>A0AAD3RW20_NEPGR</name>
<reference evidence="5" key="1">
    <citation type="submission" date="2023-05" db="EMBL/GenBank/DDBJ databases">
        <title>Nepenthes gracilis genome sequencing.</title>
        <authorList>
            <person name="Fukushima K."/>
        </authorList>
    </citation>
    <scope>NUCLEOTIDE SEQUENCE</scope>
    <source>
        <strain evidence="5">SING2019-196</strain>
    </source>
</reference>
<evidence type="ECO:0000313" key="6">
    <source>
        <dbReference type="Proteomes" id="UP001279734"/>
    </source>
</evidence>
<dbReference type="PROSITE" id="PS00028">
    <property type="entry name" value="ZINC_FINGER_C2H2_1"/>
    <property type="match status" value="1"/>
</dbReference>
<keyword evidence="1" id="KW-0479">Metal-binding</keyword>
<dbReference type="InterPro" id="IPR013087">
    <property type="entry name" value="Znf_C2H2_type"/>
</dbReference>
<organism evidence="5 6">
    <name type="scientific">Nepenthes gracilis</name>
    <name type="common">Slender pitcher plant</name>
    <dbReference type="NCBI Taxonomy" id="150966"/>
    <lineage>
        <taxon>Eukaryota</taxon>
        <taxon>Viridiplantae</taxon>
        <taxon>Streptophyta</taxon>
        <taxon>Embryophyta</taxon>
        <taxon>Tracheophyta</taxon>
        <taxon>Spermatophyta</taxon>
        <taxon>Magnoliopsida</taxon>
        <taxon>eudicotyledons</taxon>
        <taxon>Gunneridae</taxon>
        <taxon>Pentapetalae</taxon>
        <taxon>Caryophyllales</taxon>
        <taxon>Nepenthaceae</taxon>
        <taxon>Nepenthes</taxon>
    </lineage>
</organism>
<gene>
    <name evidence="5" type="ORF">Nepgr_000163</name>
</gene>
<dbReference type="AlphaFoldDB" id="A0AAD3RW20"/>
<feature type="region of interest" description="Disordered" evidence="2">
    <location>
        <begin position="30"/>
        <end position="49"/>
    </location>
</feature>
<dbReference type="EMBL" id="BSYO01000001">
    <property type="protein sequence ID" value="GMG98323.1"/>
    <property type="molecule type" value="Genomic_DNA"/>
</dbReference>
<evidence type="ECO:0000313" key="5">
    <source>
        <dbReference type="EMBL" id="GMG98323.1"/>
    </source>
</evidence>
<dbReference type="SUPFAM" id="SSF56399">
    <property type="entry name" value="ADP-ribosylation"/>
    <property type="match status" value="1"/>
</dbReference>
<feature type="signal peptide" evidence="3">
    <location>
        <begin position="1"/>
        <end position="31"/>
    </location>
</feature>
<evidence type="ECO:0000256" key="3">
    <source>
        <dbReference type="SAM" id="SignalP"/>
    </source>
</evidence>
<keyword evidence="1" id="KW-0862">Zinc</keyword>
<dbReference type="Proteomes" id="UP001279734">
    <property type="component" value="Unassembled WGS sequence"/>
</dbReference>
<proteinExistence type="predicted"/>
<sequence>MAGIASCVNKFIGVFLLLVHIGCFILPSSNTNGKDDENPPKRRKRQGFMSLSHLKPQKAFSSSWSFLKHIFSPKHCSNSIQTCPSTPALSSSARPSQHAFDDPIIPPDSLISDRPRKRRSGSKSGSDTLSENPFFPLRNNIFPCPSCGEIFPKPQLLEQHQSTKHAVSELHDGDSGTNIVWIIFKTGWTVDEKTPKIHRILKIHNSPKILSRFEEYRESVKAKAAARNDAVWRRDERCAADGNEMLRFHCTTFACKLGQNGDSSLCNQLFCSICGVIRSGFSPKLDGISTLSTSWRAHRAVPDDVEADFAFMNVKRAMLVCRVIAGRVACDQMAFAKADKGFDSVVSSNDNGGDVPKSADDELLVFNPRAVLPCFVVVYSV</sequence>
<accession>A0AAD3RW20</accession>
<keyword evidence="6" id="KW-1185">Reference proteome</keyword>
<feature type="chain" id="PRO_5042017769" description="C2H2-type domain-containing protein" evidence="3">
    <location>
        <begin position="32"/>
        <end position="381"/>
    </location>
</feature>
<keyword evidence="3" id="KW-0732">Signal</keyword>
<comment type="caution">
    <text evidence="5">The sequence shown here is derived from an EMBL/GenBank/DDBJ whole genome shotgun (WGS) entry which is preliminary data.</text>
</comment>
<evidence type="ECO:0000259" key="4">
    <source>
        <dbReference type="PROSITE" id="PS50157"/>
    </source>
</evidence>
<evidence type="ECO:0000256" key="1">
    <source>
        <dbReference type="PROSITE-ProRule" id="PRU00042"/>
    </source>
</evidence>
<dbReference type="GO" id="GO:0008270">
    <property type="term" value="F:zinc ion binding"/>
    <property type="evidence" value="ECO:0007669"/>
    <property type="project" value="UniProtKB-KW"/>
</dbReference>
<dbReference type="Gene3D" id="3.90.228.10">
    <property type="match status" value="1"/>
</dbReference>
<protein>
    <recommendedName>
        <fullName evidence="4">C2H2-type domain-containing protein</fullName>
    </recommendedName>
</protein>
<keyword evidence="1" id="KW-0863">Zinc-finger</keyword>
<dbReference type="PANTHER" id="PTHR31681:SF4">
    <property type="entry name" value="C2H2-LIKE ZINC FINGER PROTEIN"/>
    <property type="match status" value="1"/>
</dbReference>
<dbReference type="PANTHER" id="PTHR31681">
    <property type="entry name" value="C2H2-LIKE ZINC FINGER PROTEIN"/>
    <property type="match status" value="1"/>
</dbReference>
<dbReference type="PROSITE" id="PS50157">
    <property type="entry name" value="ZINC_FINGER_C2H2_2"/>
    <property type="match status" value="1"/>
</dbReference>
<evidence type="ECO:0000256" key="2">
    <source>
        <dbReference type="SAM" id="MobiDB-lite"/>
    </source>
</evidence>